<dbReference type="Proteomes" id="UP000515202">
    <property type="component" value="Unplaced"/>
</dbReference>
<evidence type="ECO:0000313" key="2">
    <source>
        <dbReference type="RefSeq" id="XP_023394193.1"/>
    </source>
</evidence>
<name>A0A6P6D3K9_PTEVA</name>
<sequence length="104" mass="11474">MHSRYLKQVVGRAGTVLETCYSDHLLSHWDRQDLDRTVCAAPGLLLRPSKYQCGPGIYSNGMEEEFGYKSSRRPLLFRLQTLQLSEGAEGACPSDAGGRGTSHS</sequence>
<keyword evidence="1" id="KW-1185">Reference proteome</keyword>
<organism evidence="1 2">
    <name type="scientific">Pteropus vampyrus</name>
    <name type="common">Large flying fox</name>
    <dbReference type="NCBI Taxonomy" id="132908"/>
    <lineage>
        <taxon>Eukaryota</taxon>
        <taxon>Metazoa</taxon>
        <taxon>Chordata</taxon>
        <taxon>Craniata</taxon>
        <taxon>Vertebrata</taxon>
        <taxon>Euteleostomi</taxon>
        <taxon>Mammalia</taxon>
        <taxon>Eutheria</taxon>
        <taxon>Laurasiatheria</taxon>
        <taxon>Chiroptera</taxon>
        <taxon>Yinpterochiroptera</taxon>
        <taxon>Pteropodoidea</taxon>
        <taxon>Pteropodidae</taxon>
        <taxon>Pteropodinae</taxon>
        <taxon>Pteropus</taxon>
    </lineage>
</organism>
<dbReference type="KEGG" id="pvp:111747447"/>
<accession>A0A6P6D3K9</accession>
<protein>
    <submittedName>
        <fullName evidence="2">Uncharacterized protein LOC111747447</fullName>
    </submittedName>
</protein>
<dbReference type="GeneID" id="111747447"/>
<reference evidence="2" key="1">
    <citation type="submission" date="2025-08" db="UniProtKB">
        <authorList>
            <consortium name="RefSeq"/>
        </authorList>
    </citation>
    <scope>IDENTIFICATION</scope>
    <source>
        <tissue evidence="2">Kidney</tissue>
    </source>
</reference>
<dbReference type="RefSeq" id="XP_023394193.1">
    <property type="nucleotide sequence ID" value="XM_023538425.1"/>
</dbReference>
<dbReference type="AlphaFoldDB" id="A0A6P6D3K9"/>
<evidence type="ECO:0000313" key="1">
    <source>
        <dbReference type="Proteomes" id="UP000515202"/>
    </source>
</evidence>
<gene>
    <name evidence="2" type="primary">LOC111747447</name>
</gene>
<proteinExistence type="predicted"/>